<dbReference type="Gene3D" id="1.10.10.10">
    <property type="entry name" value="Winged helix-like DNA-binding domain superfamily/Winged helix DNA-binding domain"/>
    <property type="match status" value="1"/>
</dbReference>
<protein>
    <submittedName>
        <fullName evidence="5">Transcriptional regulator, MarR family</fullName>
    </submittedName>
</protein>
<dbReference type="SMART" id="SM00347">
    <property type="entry name" value="HTH_MARR"/>
    <property type="match status" value="1"/>
</dbReference>
<dbReference type="PANTHER" id="PTHR33164:SF56">
    <property type="entry name" value="HTH-TYPE TRANSCRIPTIONAL REGULATOR MHQR"/>
    <property type="match status" value="1"/>
</dbReference>
<dbReference type="Pfam" id="PF01047">
    <property type="entry name" value="MarR"/>
    <property type="match status" value="1"/>
</dbReference>
<dbReference type="eggNOG" id="COG1846">
    <property type="taxonomic scope" value="Bacteria"/>
</dbReference>
<dbReference type="AlphaFoldDB" id="C1F4Z1"/>
<dbReference type="GO" id="GO:0003700">
    <property type="term" value="F:DNA-binding transcription factor activity"/>
    <property type="evidence" value="ECO:0007669"/>
    <property type="project" value="InterPro"/>
</dbReference>
<evidence type="ECO:0000256" key="2">
    <source>
        <dbReference type="ARBA" id="ARBA00023163"/>
    </source>
</evidence>
<dbReference type="InterPro" id="IPR036388">
    <property type="entry name" value="WH-like_DNA-bd_sf"/>
</dbReference>
<dbReference type="SUPFAM" id="SSF46785">
    <property type="entry name" value="Winged helix' DNA-binding domain"/>
    <property type="match status" value="1"/>
</dbReference>
<dbReference type="STRING" id="240015.ACP_3077"/>
<evidence type="ECO:0000256" key="3">
    <source>
        <dbReference type="SAM" id="MobiDB-lite"/>
    </source>
</evidence>
<organism evidence="5 6">
    <name type="scientific">Acidobacterium capsulatum (strain ATCC 51196 / DSM 11244 / BCRC 80197 / JCM 7670 / NBRC 15755 / NCIMB 13165 / 161)</name>
    <dbReference type="NCBI Taxonomy" id="240015"/>
    <lineage>
        <taxon>Bacteria</taxon>
        <taxon>Pseudomonadati</taxon>
        <taxon>Acidobacteriota</taxon>
        <taxon>Terriglobia</taxon>
        <taxon>Terriglobales</taxon>
        <taxon>Acidobacteriaceae</taxon>
        <taxon>Acidobacterium</taxon>
    </lineage>
</organism>
<reference evidence="5 6" key="1">
    <citation type="journal article" date="2009" name="Appl. Environ. Microbiol.">
        <title>Three genomes from the phylum Acidobacteria provide insight into the lifestyles of these microorganisms in soils.</title>
        <authorList>
            <person name="Ward N.L."/>
            <person name="Challacombe J.F."/>
            <person name="Janssen P.H."/>
            <person name="Henrissat B."/>
            <person name="Coutinho P.M."/>
            <person name="Wu M."/>
            <person name="Xie G."/>
            <person name="Haft D.H."/>
            <person name="Sait M."/>
            <person name="Badger J."/>
            <person name="Barabote R.D."/>
            <person name="Bradley B."/>
            <person name="Brettin T.S."/>
            <person name="Brinkac L.M."/>
            <person name="Bruce D."/>
            <person name="Creasy T."/>
            <person name="Daugherty S.C."/>
            <person name="Davidsen T.M."/>
            <person name="DeBoy R.T."/>
            <person name="Detter J.C."/>
            <person name="Dodson R.J."/>
            <person name="Durkin A.S."/>
            <person name="Ganapathy A."/>
            <person name="Gwinn-Giglio M."/>
            <person name="Han C.S."/>
            <person name="Khouri H."/>
            <person name="Kiss H."/>
            <person name="Kothari S.P."/>
            <person name="Madupu R."/>
            <person name="Nelson K.E."/>
            <person name="Nelson W.C."/>
            <person name="Paulsen I."/>
            <person name="Penn K."/>
            <person name="Ren Q."/>
            <person name="Rosovitz M.J."/>
            <person name="Selengut J.D."/>
            <person name="Shrivastava S."/>
            <person name="Sullivan S.A."/>
            <person name="Tapia R."/>
            <person name="Thompson L.S."/>
            <person name="Watkins K.L."/>
            <person name="Yang Q."/>
            <person name="Yu C."/>
            <person name="Zafar N."/>
            <person name="Zhou L."/>
            <person name="Kuske C.R."/>
        </authorList>
    </citation>
    <scope>NUCLEOTIDE SEQUENCE [LARGE SCALE GENOMIC DNA]</scope>
    <source>
        <strain evidence="6">ATCC 51196 / DSM 11244 / BCRC 80197 / JCM 7670 / NBRC 15755 / NCIMB 13165 / 161</strain>
    </source>
</reference>
<evidence type="ECO:0000313" key="5">
    <source>
        <dbReference type="EMBL" id="ACO31648.1"/>
    </source>
</evidence>
<dbReference type="Proteomes" id="UP000002207">
    <property type="component" value="Chromosome"/>
</dbReference>
<name>C1F4Z1_ACIC5</name>
<dbReference type="PRINTS" id="PR00598">
    <property type="entry name" value="HTHMARR"/>
</dbReference>
<dbReference type="PROSITE" id="PS50995">
    <property type="entry name" value="HTH_MARR_2"/>
    <property type="match status" value="1"/>
</dbReference>
<dbReference type="InterPro" id="IPR000835">
    <property type="entry name" value="HTH_MarR-typ"/>
</dbReference>
<dbReference type="HOGENOM" id="CLU_083287_8_4_0"/>
<proteinExistence type="predicted"/>
<feature type="region of interest" description="Disordered" evidence="3">
    <location>
        <begin position="1"/>
        <end position="55"/>
    </location>
</feature>
<dbReference type="InterPro" id="IPR036390">
    <property type="entry name" value="WH_DNA-bd_sf"/>
</dbReference>
<evidence type="ECO:0000313" key="6">
    <source>
        <dbReference type="Proteomes" id="UP000002207"/>
    </source>
</evidence>
<accession>C1F4Z1</accession>
<dbReference type="EMBL" id="CP001472">
    <property type="protein sequence ID" value="ACO31648.1"/>
    <property type="molecule type" value="Genomic_DNA"/>
</dbReference>
<keyword evidence="6" id="KW-1185">Reference proteome</keyword>
<dbReference type="InterPro" id="IPR039422">
    <property type="entry name" value="MarR/SlyA-like"/>
</dbReference>
<evidence type="ECO:0000256" key="1">
    <source>
        <dbReference type="ARBA" id="ARBA00023015"/>
    </source>
</evidence>
<dbReference type="GO" id="GO:0006950">
    <property type="term" value="P:response to stress"/>
    <property type="evidence" value="ECO:0007669"/>
    <property type="project" value="TreeGrafter"/>
</dbReference>
<keyword evidence="2" id="KW-0804">Transcription</keyword>
<dbReference type="InParanoid" id="C1F4Z1"/>
<dbReference type="PANTHER" id="PTHR33164">
    <property type="entry name" value="TRANSCRIPTIONAL REGULATOR, MARR FAMILY"/>
    <property type="match status" value="1"/>
</dbReference>
<keyword evidence="1" id="KW-0805">Transcription regulation</keyword>
<gene>
    <name evidence="5" type="ordered locus">ACP_3077</name>
</gene>
<sequence>MHPAPKRFREKIVTDCMKKPPPTHAALAEPASTRPRTKPEPVRAPAPERATPPEEDLSGLHTWLILWKAQRAVGQNAHRSIAGLGLGLSEFAALELLLHKGPQPVNTIGKKILLTSGSITTAVDRLESRGLVRRMPHPTDHRARLVELTSEGRDLIQCAFRRHRLDMEETAAALSPQERRELMRLLRKWGHSAAERLSER</sequence>
<evidence type="ECO:0000259" key="4">
    <source>
        <dbReference type="PROSITE" id="PS50995"/>
    </source>
</evidence>
<feature type="domain" description="HTH marR-type" evidence="4">
    <location>
        <begin position="59"/>
        <end position="191"/>
    </location>
</feature>
<dbReference type="KEGG" id="aca:ACP_3077"/>